<dbReference type="SMART" id="SM00491">
    <property type="entry name" value="HELICc2"/>
    <property type="match status" value="1"/>
</dbReference>
<keyword evidence="8" id="KW-1185">Reference proteome</keyword>
<dbReference type="Pfam" id="PF13307">
    <property type="entry name" value="Helicase_C_2"/>
    <property type="match status" value="1"/>
</dbReference>
<dbReference type="InterPro" id="IPR011545">
    <property type="entry name" value="DEAD/DEAH_box_helicase_dom"/>
</dbReference>
<feature type="domain" description="Helicase C-terminal" evidence="6">
    <location>
        <begin position="475"/>
        <end position="647"/>
    </location>
</feature>
<comment type="similarity">
    <text evidence="4">Belongs to the helicase family. DinG subfamily.</text>
</comment>
<dbReference type="AlphaFoldDB" id="A0A1H0M8U2"/>
<dbReference type="InterPro" id="IPR027417">
    <property type="entry name" value="P-loop_NTPase"/>
</dbReference>
<dbReference type="PANTHER" id="PTHR11472:SF34">
    <property type="entry name" value="REGULATOR OF TELOMERE ELONGATION HELICASE 1"/>
    <property type="match status" value="1"/>
</dbReference>
<evidence type="ECO:0000256" key="2">
    <source>
        <dbReference type="ARBA" id="ARBA00022801"/>
    </source>
</evidence>
<evidence type="ECO:0000313" key="8">
    <source>
        <dbReference type="Proteomes" id="UP000199073"/>
    </source>
</evidence>
<keyword evidence="1" id="KW-0547">Nucleotide-binding</keyword>
<evidence type="ECO:0000313" key="7">
    <source>
        <dbReference type="EMBL" id="SDO76540.1"/>
    </source>
</evidence>
<keyword evidence="2" id="KW-0378">Hydrolase</keyword>
<name>A0A1H0M8U2_9BACT</name>
<gene>
    <name evidence="7" type="ORF">SAMN05660330_01018</name>
</gene>
<proteinExistence type="inferred from homology"/>
<keyword evidence="7" id="KW-0347">Helicase</keyword>
<keyword evidence="3" id="KW-0067">ATP-binding</keyword>
<dbReference type="Proteomes" id="UP000199073">
    <property type="component" value="Unassembled WGS sequence"/>
</dbReference>
<evidence type="ECO:0000256" key="3">
    <source>
        <dbReference type="ARBA" id="ARBA00022840"/>
    </source>
</evidence>
<dbReference type="InterPro" id="IPR014013">
    <property type="entry name" value="Helic_SF1/SF2_ATP-bd_DinG/Rad3"/>
</dbReference>
<sequence>MELEDIFLKGGLLANHFSRFEERQGQLAMARMVGCALGREEACDENQPPHLVVIEAETGIGKTLAYLVPALLSGKKVVISTATLNLQDQIVDKDLPLVETLLERSAKALCMKGRENYICLYRWFQLRATPQLFLSDDPDLEKIDRWLEKTTTGDRAELEFLNEYSPLWSRISARSTHCLGGDCPELSSCFITRLRKKAGAAQMLIVNHHLFFSDLALKNSGYGDLLPGYQAVIFDEAHHVENVVSTFFGKRFSHFQLIDLVADIEHQAQQQLNPDVVDELLPSLSGLRVRAEQFTSVFEGATGRFPLDGLIDRVTADVWRENVELLLTGIARVGDKLGRYTQYGESWAGLVKRAEELEQNLRHIALEVGPEDASFVRWYEKREKAVVLSTTPLEVAPVLHEVLYSNVETCILTSATLSTGGSFSYMKDRLGLDEQTRFAQFSSPFDYAHHSLLYIPGAGFPLPNEENYRSMLALTITEILRLTRGRALILCTSFKAMDELADVLRSNIEYTVLVQGEQSKKSLLARFRKEKESVLVAVASFWEGVDIAGESLSCVIIDKLPFEVPSDPVLKARIEQIKSSGRNPFFTFQVPRAVLSLRQGVGRLMRAASDRGVIAIMDVRLRRKSYGSTFLKSLPPSPVTEKMEDIETFFDGATNQ</sequence>
<evidence type="ECO:0000256" key="1">
    <source>
        <dbReference type="ARBA" id="ARBA00022741"/>
    </source>
</evidence>
<dbReference type="Pfam" id="PF00270">
    <property type="entry name" value="DEAD"/>
    <property type="match status" value="1"/>
</dbReference>
<dbReference type="PROSITE" id="PS51194">
    <property type="entry name" value="HELICASE_CTER"/>
    <property type="match status" value="1"/>
</dbReference>
<reference evidence="7 8" key="1">
    <citation type="submission" date="2016-10" db="EMBL/GenBank/DDBJ databases">
        <authorList>
            <person name="de Groot N.N."/>
        </authorList>
    </citation>
    <scope>NUCLEOTIDE SEQUENCE [LARGE SCALE GENOMIC DNA]</scope>
    <source>
        <strain evidence="7 8">DSM 12130</strain>
    </source>
</reference>
<dbReference type="Gene3D" id="3.40.50.300">
    <property type="entry name" value="P-loop containing nucleotide triphosphate hydrolases"/>
    <property type="match status" value="2"/>
</dbReference>
<dbReference type="GO" id="GO:0003676">
    <property type="term" value="F:nucleic acid binding"/>
    <property type="evidence" value="ECO:0007669"/>
    <property type="project" value="InterPro"/>
</dbReference>
<dbReference type="GO" id="GO:0016818">
    <property type="term" value="F:hydrolase activity, acting on acid anhydrides, in phosphorus-containing anhydrides"/>
    <property type="evidence" value="ECO:0007669"/>
    <property type="project" value="InterPro"/>
</dbReference>
<accession>A0A1H0M8U2</accession>
<dbReference type="GO" id="GO:0005524">
    <property type="term" value="F:ATP binding"/>
    <property type="evidence" value="ECO:0007669"/>
    <property type="project" value="UniProtKB-KW"/>
</dbReference>
<organism evidence="7 8">
    <name type="scientific">Desulforhopalus singaporensis</name>
    <dbReference type="NCBI Taxonomy" id="91360"/>
    <lineage>
        <taxon>Bacteria</taxon>
        <taxon>Pseudomonadati</taxon>
        <taxon>Thermodesulfobacteriota</taxon>
        <taxon>Desulfobulbia</taxon>
        <taxon>Desulfobulbales</taxon>
        <taxon>Desulfocapsaceae</taxon>
        <taxon>Desulforhopalus</taxon>
    </lineage>
</organism>
<dbReference type="InterPro" id="IPR045028">
    <property type="entry name" value="DinG/Rad3-like"/>
</dbReference>
<dbReference type="SUPFAM" id="SSF52540">
    <property type="entry name" value="P-loop containing nucleoside triphosphate hydrolases"/>
    <property type="match status" value="1"/>
</dbReference>
<protein>
    <submittedName>
        <fullName evidence="7">ATP-dependent DNA helicase DinG</fullName>
    </submittedName>
</protein>
<dbReference type="STRING" id="91360.SAMN05660330_01018"/>
<evidence type="ECO:0000259" key="6">
    <source>
        <dbReference type="PROSITE" id="PS51194"/>
    </source>
</evidence>
<dbReference type="PANTHER" id="PTHR11472">
    <property type="entry name" value="DNA REPAIR DEAD HELICASE RAD3/XP-D SUBFAMILY MEMBER"/>
    <property type="match status" value="1"/>
</dbReference>
<dbReference type="EMBL" id="FNJI01000005">
    <property type="protein sequence ID" value="SDO76540.1"/>
    <property type="molecule type" value="Genomic_DNA"/>
</dbReference>
<evidence type="ECO:0000259" key="5">
    <source>
        <dbReference type="PROSITE" id="PS51193"/>
    </source>
</evidence>
<dbReference type="InterPro" id="IPR006555">
    <property type="entry name" value="ATP-dep_Helicase_C"/>
</dbReference>
<dbReference type="GO" id="GO:0003678">
    <property type="term" value="F:DNA helicase activity"/>
    <property type="evidence" value="ECO:0007669"/>
    <property type="project" value="TreeGrafter"/>
</dbReference>
<dbReference type="OrthoDB" id="9805194at2"/>
<dbReference type="GO" id="GO:0006281">
    <property type="term" value="P:DNA repair"/>
    <property type="evidence" value="ECO:0007669"/>
    <property type="project" value="TreeGrafter"/>
</dbReference>
<evidence type="ECO:0000256" key="4">
    <source>
        <dbReference type="ARBA" id="ARBA00038058"/>
    </source>
</evidence>
<feature type="domain" description="Helicase ATP-binding" evidence="5">
    <location>
        <begin position="12"/>
        <end position="291"/>
    </location>
</feature>
<dbReference type="PROSITE" id="PS51193">
    <property type="entry name" value="HELICASE_ATP_BIND_2"/>
    <property type="match status" value="1"/>
</dbReference>
<dbReference type="InterPro" id="IPR001650">
    <property type="entry name" value="Helicase_C-like"/>
</dbReference>